<evidence type="ECO:0000256" key="6">
    <source>
        <dbReference type="ARBA" id="ARBA00022960"/>
    </source>
</evidence>
<evidence type="ECO:0000256" key="11">
    <source>
        <dbReference type="ARBA" id="ARBA00047527"/>
    </source>
</evidence>
<dbReference type="PANTHER" id="PTHR43783:SF1">
    <property type="entry name" value="UDP-N-ACETYLGLUCOSAMINE 1-CARBOXYVINYLTRANSFERASE"/>
    <property type="match status" value="1"/>
</dbReference>
<evidence type="ECO:0000256" key="9">
    <source>
        <dbReference type="ARBA" id="ARBA00023316"/>
    </source>
</evidence>
<dbReference type="eggNOG" id="COG0766">
    <property type="taxonomic scope" value="Bacteria"/>
</dbReference>
<feature type="active site" description="Proton donor" evidence="12">
    <location>
        <position position="120"/>
    </location>
</feature>
<dbReference type="NCBIfam" id="TIGR01072">
    <property type="entry name" value="murA"/>
    <property type="match status" value="1"/>
</dbReference>
<protein>
    <recommendedName>
        <fullName evidence="12">UDP-N-acetylglucosamine 1-carboxyvinyltransferase</fullName>
        <ecNumber evidence="12">2.5.1.7</ecNumber>
    </recommendedName>
    <alternativeName>
        <fullName evidence="12">Enoylpyruvate transferase</fullName>
    </alternativeName>
    <alternativeName>
        <fullName evidence="12">UDP-N-acetylglucosamine enolpyruvyl transferase</fullName>
        <shortName evidence="12">EPT</shortName>
    </alternativeName>
</protein>
<keyword evidence="12" id="KW-0670">Pyruvate</keyword>
<comment type="catalytic activity">
    <reaction evidence="11 12">
        <text>phosphoenolpyruvate + UDP-N-acetyl-alpha-D-glucosamine = UDP-N-acetyl-3-O-(1-carboxyvinyl)-alpha-D-glucosamine + phosphate</text>
        <dbReference type="Rhea" id="RHEA:18681"/>
        <dbReference type="ChEBI" id="CHEBI:43474"/>
        <dbReference type="ChEBI" id="CHEBI:57705"/>
        <dbReference type="ChEBI" id="CHEBI:58702"/>
        <dbReference type="ChEBI" id="CHEBI:68483"/>
        <dbReference type="EC" id="2.5.1.7"/>
    </reaction>
</comment>
<keyword evidence="8 12" id="KW-0131">Cell cycle</keyword>
<feature type="domain" description="Enolpyruvate transferase" evidence="13">
    <location>
        <begin position="9"/>
        <end position="407"/>
    </location>
</feature>
<accession>L0A3P8</accession>
<dbReference type="NCBIfam" id="NF006873">
    <property type="entry name" value="PRK09369.1"/>
    <property type="match status" value="1"/>
</dbReference>
<comment type="caution">
    <text evidence="12">Lacks conserved residue(s) required for the propagation of feature annotation.</text>
</comment>
<evidence type="ECO:0000256" key="12">
    <source>
        <dbReference type="HAMAP-Rule" id="MF_00111"/>
    </source>
</evidence>
<dbReference type="OrthoDB" id="9803760at2"/>
<dbReference type="GO" id="GO:0009252">
    <property type="term" value="P:peptidoglycan biosynthetic process"/>
    <property type="evidence" value="ECO:0007669"/>
    <property type="project" value="UniProtKB-UniRule"/>
</dbReference>
<comment type="function">
    <text evidence="12">Cell wall formation. Adds enolpyruvyl to UDP-N-acetylglucosamine.</text>
</comment>
<dbReference type="UniPathway" id="UPA00219"/>
<dbReference type="GO" id="GO:0071555">
    <property type="term" value="P:cell wall organization"/>
    <property type="evidence" value="ECO:0007669"/>
    <property type="project" value="UniProtKB-KW"/>
</dbReference>
<sequence length="429" mass="45392">MPSESLLVIQGGQPLHGEFVIQPSKNAALPILAATLLTRHSVTVHGVPQLSDVYTLLRILGTIGARHAWIGPHSLVIHTPEILTVQPPAELVGQLRASFTLLGALLSRAGEARLGQPGGCTFSQRPIDQHLKALRAMGARVSENNGAFHVVRPAPLSGNYLFELLTVGGTQNAILAAVLGEGQVVLENCSTDTDVVDMVNFLNALGADIHGAGTATITVSGVKELRGGEYHVIPDRLEAGTLMLAAAATRGQVTLTNVRTAHLRAVSAKLREVGVTITEHPDGTALSVDARQHRLQAVNVTATEYPGFPTDLQPIIGALLSTVRGTSILMDRIYTRTTHVAELRRMGAQIELADHVMVVTGASLRGTRVKAADIRSGAALVVAALAAQGESVIENVHFLQRGYEDLAARLTPLGAQVQHHEATLPLAMD</sequence>
<keyword evidence="9 12" id="KW-0961">Cell wall biogenesis/degradation</keyword>
<gene>
    <name evidence="12" type="primary">murA</name>
    <name evidence="14" type="ordered locus">Deipe_2332</name>
</gene>
<dbReference type="KEGG" id="dpd:Deipe_2332"/>
<dbReference type="GO" id="GO:0008360">
    <property type="term" value="P:regulation of cell shape"/>
    <property type="evidence" value="ECO:0007669"/>
    <property type="project" value="UniProtKB-KW"/>
</dbReference>
<dbReference type="EC" id="2.5.1.7" evidence="12"/>
<evidence type="ECO:0000256" key="3">
    <source>
        <dbReference type="ARBA" id="ARBA00022490"/>
    </source>
</evidence>
<dbReference type="GO" id="GO:0051301">
    <property type="term" value="P:cell division"/>
    <property type="evidence" value="ECO:0007669"/>
    <property type="project" value="UniProtKB-KW"/>
</dbReference>
<keyword evidence="15" id="KW-1185">Reference proteome</keyword>
<feature type="binding site" evidence="12">
    <location>
        <position position="311"/>
    </location>
    <ligand>
        <name>UDP-N-acetyl-alpha-D-glucosamine</name>
        <dbReference type="ChEBI" id="CHEBI:57705"/>
    </ligand>
</feature>
<dbReference type="GO" id="GO:0005737">
    <property type="term" value="C:cytoplasm"/>
    <property type="evidence" value="ECO:0007669"/>
    <property type="project" value="UniProtKB-SubCell"/>
</dbReference>
<dbReference type="InterPro" id="IPR005750">
    <property type="entry name" value="UDP_GlcNAc_COvinyl_MurA"/>
</dbReference>
<dbReference type="GO" id="GO:0019277">
    <property type="term" value="P:UDP-N-acetylgalactosamine biosynthetic process"/>
    <property type="evidence" value="ECO:0007669"/>
    <property type="project" value="InterPro"/>
</dbReference>
<comment type="similarity">
    <text evidence="10 12">Belongs to the EPSP synthase family. MurA subfamily.</text>
</comment>
<organism evidence="14 15">
    <name type="scientific">Deinococcus peraridilitoris (strain DSM 19664 / LMG 22246 / CIP 109416 / KR-200)</name>
    <dbReference type="NCBI Taxonomy" id="937777"/>
    <lineage>
        <taxon>Bacteria</taxon>
        <taxon>Thermotogati</taxon>
        <taxon>Deinococcota</taxon>
        <taxon>Deinococci</taxon>
        <taxon>Deinococcales</taxon>
        <taxon>Deinococcaceae</taxon>
        <taxon>Deinococcus</taxon>
    </lineage>
</organism>
<dbReference type="STRING" id="937777.Deipe_2332"/>
<keyword evidence="4 12" id="KW-0132">Cell division</keyword>
<dbReference type="EMBL" id="CP003382">
    <property type="protein sequence ID" value="AFZ67812.1"/>
    <property type="molecule type" value="Genomic_DNA"/>
</dbReference>
<feature type="binding site" evidence="12">
    <location>
        <position position="333"/>
    </location>
    <ligand>
        <name>UDP-N-acetyl-alpha-D-glucosamine</name>
        <dbReference type="ChEBI" id="CHEBI:57705"/>
    </ligand>
</feature>
<evidence type="ECO:0000313" key="14">
    <source>
        <dbReference type="EMBL" id="AFZ67812.1"/>
    </source>
</evidence>
<comment type="subcellular location">
    <subcellularLocation>
        <location evidence="1 12">Cytoplasm</location>
    </subcellularLocation>
</comment>
<comment type="pathway">
    <text evidence="2 12">Cell wall biogenesis; peptidoglycan biosynthesis.</text>
</comment>
<dbReference type="SUPFAM" id="SSF55205">
    <property type="entry name" value="EPT/RTPC-like"/>
    <property type="match status" value="1"/>
</dbReference>
<keyword evidence="7 12" id="KW-0573">Peptidoglycan synthesis</keyword>
<evidence type="ECO:0000259" key="13">
    <source>
        <dbReference type="Pfam" id="PF00275"/>
    </source>
</evidence>
<keyword evidence="5 12" id="KW-0808">Transferase</keyword>
<dbReference type="Pfam" id="PF00275">
    <property type="entry name" value="EPSP_synthase"/>
    <property type="match status" value="1"/>
</dbReference>
<dbReference type="AlphaFoldDB" id="L0A3P8"/>
<dbReference type="InterPro" id="IPR001986">
    <property type="entry name" value="Enolpyruvate_Tfrase_dom"/>
</dbReference>
<feature type="binding site" evidence="12">
    <location>
        <position position="96"/>
    </location>
    <ligand>
        <name>UDP-N-acetyl-alpha-D-glucosamine</name>
        <dbReference type="ChEBI" id="CHEBI:57705"/>
    </ligand>
</feature>
<name>L0A3P8_DEIPD</name>
<evidence type="ECO:0000256" key="4">
    <source>
        <dbReference type="ARBA" id="ARBA00022618"/>
    </source>
</evidence>
<evidence type="ECO:0000256" key="10">
    <source>
        <dbReference type="ARBA" id="ARBA00038367"/>
    </source>
</evidence>
<evidence type="ECO:0000256" key="8">
    <source>
        <dbReference type="ARBA" id="ARBA00023306"/>
    </source>
</evidence>
<evidence type="ECO:0000256" key="7">
    <source>
        <dbReference type="ARBA" id="ARBA00022984"/>
    </source>
</evidence>
<reference evidence="15" key="1">
    <citation type="submission" date="2012-03" db="EMBL/GenBank/DDBJ databases">
        <title>Complete sequence of chromosome of Deinococcus peraridilitoris DSM 19664.</title>
        <authorList>
            <person name="Lucas S."/>
            <person name="Copeland A."/>
            <person name="Lapidus A."/>
            <person name="Glavina del Rio T."/>
            <person name="Dalin E."/>
            <person name="Tice H."/>
            <person name="Bruce D."/>
            <person name="Goodwin L."/>
            <person name="Pitluck S."/>
            <person name="Peters L."/>
            <person name="Mikhailova N."/>
            <person name="Lu M."/>
            <person name="Kyrpides N."/>
            <person name="Mavromatis K."/>
            <person name="Ivanova N."/>
            <person name="Brettin T."/>
            <person name="Detter J.C."/>
            <person name="Han C."/>
            <person name="Larimer F."/>
            <person name="Land M."/>
            <person name="Hauser L."/>
            <person name="Markowitz V."/>
            <person name="Cheng J.-F."/>
            <person name="Hugenholtz P."/>
            <person name="Woyke T."/>
            <person name="Wu D."/>
            <person name="Pukall R."/>
            <person name="Steenblock K."/>
            <person name="Brambilla E."/>
            <person name="Klenk H.-P."/>
            <person name="Eisen J.A."/>
        </authorList>
    </citation>
    <scope>NUCLEOTIDE SEQUENCE [LARGE SCALE GENOMIC DNA]</scope>
    <source>
        <strain evidence="15">DSM 19664 / LMG 22246 / CIP 109416 / KR-200</strain>
    </source>
</reference>
<dbReference type="HOGENOM" id="CLU_027387_0_0_0"/>
<evidence type="ECO:0000313" key="15">
    <source>
        <dbReference type="Proteomes" id="UP000010467"/>
    </source>
</evidence>
<dbReference type="PATRIC" id="fig|937777.3.peg.2335"/>
<dbReference type="InterPro" id="IPR036968">
    <property type="entry name" value="Enolpyruvate_Tfrase_sf"/>
</dbReference>
<dbReference type="GO" id="GO:0008760">
    <property type="term" value="F:UDP-N-acetylglucosamine 1-carboxyvinyltransferase activity"/>
    <property type="evidence" value="ECO:0007669"/>
    <property type="project" value="UniProtKB-UniRule"/>
</dbReference>
<dbReference type="HAMAP" id="MF_00111">
    <property type="entry name" value="MurA"/>
    <property type="match status" value="1"/>
</dbReference>
<feature type="modified residue" description="2-(S-cysteinyl)pyruvic acid O-phosphothioketal" evidence="12">
    <location>
        <position position="120"/>
    </location>
</feature>
<evidence type="ECO:0000256" key="2">
    <source>
        <dbReference type="ARBA" id="ARBA00004752"/>
    </source>
</evidence>
<dbReference type="InterPro" id="IPR013792">
    <property type="entry name" value="RNA3'P_cycl/enolpyr_Trfase_a/b"/>
</dbReference>
<feature type="binding site" evidence="12">
    <location>
        <begin position="125"/>
        <end position="129"/>
    </location>
    <ligand>
        <name>UDP-N-acetyl-alpha-D-glucosamine</name>
        <dbReference type="ChEBI" id="CHEBI:57705"/>
    </ligand>
</feature>
<keyword evidence="6 12" id="KW-0133">Cell shape</keyword>
<dbReference type="InterPro" id="IPR050068">
    <property type="entry name" value="MurA_subfamily"/>
</dbReference>
<dbReference type="CDD" id="cd01555">
    <property type="entry name" value="UdpNAET"/>
    <property type="match status" value="1"/>
</dbReference>
<evidence type="ECO:0000256" key="5">
    <source>
        <dbReference type="ARBA" id="ARBA00022679"/>
    </source>
</evidence>
<dbReference type="PANTHER" id="PTHR43783">
    <property type="entry name" value="UDP-N-ACETYLGLUCOSAMINE 1-CARBOXYVINYLTRANSFERASE"/>
    <property type="match status" value="1"/>
</dbReference>
<evidence type="ECO:0000256" key="1">
    <source>
        <dbReference type="ARBA" id="ARBA00004496"/>
    </source>
</evidence>
<dbReference type="RefSeq" id="WP_015236114.1">
    <property type="nucleotide sequence ID" value="NC_019793.1"/>
</dbReference>
<proteinExistence type="inferred from homology"/>
<keyword evidence="3 12" id="KW-0963">Cytoplasm</keyword>
<feature type="binding site" evidence="12">
    <location>
        <begin position="25"/>
        <end position="26"/>
    </location>
    <ligand>
        <name>phosphoenolpyruvate</name>
        <dbReference type="ChEBI" id="CHEBI:58702"/>
    </ligand>
</feature>
<dbReference type="Gene3D" id="3.65.10.10">
    <property type="entry name" value="Enolpyruvate transferase domain"/>
    <property type="match status" value="2"/>
</dbReference>
<dbReference type="Proteomes" id="UP000010467">
    <property type="component" value="Chromosome"/>
</dbReference>